<gene>
    <name evidence="3" type="ORF">L596_010524</name>
</gene>
<protein>
    <recommendedName>
        <fullName evidence="2">C-type lectin domain-containing protein</fullName>
    </recommendedName>
</protein>
<dbReference type="Gene3D" id="3.10.100.10">
    <property type="entry name" value="Mannose-Binding Protein A, subunit A"/>
    <property type="match status" value="1"/>
</dbReference>
<dbReference type="CDD" id="cd00037">
    <property type="entry name" value="CLECT"/>
    <property type="match status" value="1"/>
</dbReference>
<dbReference type="InterPro" id="IPR016187">
    <property type="entry name" value="CTDL_fold"/>
</dbReference>
<sequence>MKQALLTLFTVMTMSMCLKCPPQFHLHYSTKTCIHTIPAYVNFHVAKGLCSSVNAQMVSVHSAAENQFVIQTAQRDIKPFLWIHRKEMVFWFGAYSSYNNNTFAWLDGSQCNFKNWLPGQPDNADGQQSCLGVK</sequence>
<evidence type="ECO:0000259" key="2">
    <source>
        <dbReference type="PROSITE" id="PS50041"/>
    </source>
</evidence>
<organism evidence="3 4">
    <name type="scientific">Steinernema carpocapsae</name>
    <name type="common">Entomopathogenic nematode</name>
    <dbReference type="NCBI Taxonomy" id="34508"/>
    <lineage>
        <taxon>Eukaryota</taxon>
        <taxon>Metazoa</taxon>
        <taxon>Ecdysozoa</taxon>
        <taxon>Nematoda</taxon>
        <taxon>Chromadorea</taxon>
        <taxon>Rhabditida</taxon>
        <taxon>Tylenchina</taxon>
        <taxon>Panagrolaimomorpha</taxon>
        <taxon>Strongyloidoidea</taxon>
        <taxon>Steinernematidae</taxon>
        <taxon>Steinernema</taxon>
    </lineage>
</organism>
<dbReference type="AlphaFoldDB" id="A0A4U5PIR2"/>
<evidence type="ECO:0000313" key="3">
    <source>
        <dbReference type="EMBL" id="TKR96519.1"/>
    </source>
</evidence>
<dbReference type="InterPro" id="IPR016186">
    <property type="entry name" value="C-type_lectin-like/link_sf"/>
</dbReference>
<dbReference type="EMBL" id="AZBU02000002">
    <property type="protein sequence ID" value="TKR96519.1"/>
    <property type="molecule type" value="Genomic_DNA"/>
</dbReference>
<dbReference type="InterPro" id="IPR050111">
    <property type="entry name" value="C-type_lectin/snaclec_domain"/>
</dbReference>
<accession>A0A4U5PIR2</accession>
<dbReference type="OrthoDB" id="5877604at2759"/>
<feature type="signal peptide" evidence="1">
    <location>
        <begin position="1"/>
        <end position="19"/>
    </location>
</feature>
<dbReference type="PANTHER" id="PTHR22803">
    <property type="entry name" value="MANNOSE, PHOSPHOLIPASE, LECTIN RECEPTOR RELATED"/>
    <property type="match status" value="1"/>
</dbReference>
<dbReference type="SMART" id="SM00034">
    <property type="entry name" value="CLECT"/>
    <property type="match status" value="1"/>
</dbReference>
<dbReference type="SUPFAM" id="SSF56436">
    <property type="entry name" value="C-type lectin-like"/>
    <property type="match status" value="1"/>
</dbReference>
<keyword evidence="4" id="KW-1185">Reference proteome</keyword>
<proteinExistence type="predicted"/>
<dbReference type="Pfam" id="PF00059">
    <property type="entry name" value="Lectin_C"/>
    <property type="match status" value="1"/>
</dbReference>
<reference evidence="3 4" key="2">
    <citation type="journal article" date="2019" name="G3 (Bethesda)">
        <title>Hybrid Assembly of the Genome of the Entomopathogenic Nematode Steinernema carpocapsae Identifies the X-Chromosome.</title>
        <authorList>
            <person name="Serra L."/>
            <person name="Macchietto M."/>
            <person name="Macias-Munoz A."/>
            <person name="McGill C.J."/>
            <person name="Rodriguez I.M."/>
            <person name="Rodriguez B."/>
            <person name="Murad R."/>
            <person name="Mortazavi A."/>
        </authorList>
    </citation>
    <scope>NUCLEOTIDE SEQUENCE [LARGE SCALE GENOMIC DNA]</scope>
    <source>
        <strain evidence="3 4">ALL</strain>
    </source>
</reference>
<keyword evidence="1" id="KW-0732">Signal</keyword>
<evidence type="ECO:0000256" key="1">
    <source>
        <dbReference type="SAM" id="SignalP"/>
    </source>
</evidence>
<reference evidence="3 4" key="1">
    <citation type="journal article" date="2015" name="Genome Biol.">
        <title>Comparative genomics of Steinernema reveals deeply conserved gene regulatory networks.</title>
        <authorList>
            <person name="Dillman A.R."/>
            <person name="Macchietto M."/>
            <person name="Porter C.F."/>
            <person name="Rogers A."/>
            <person name="Williams B."/>
            <person name="Antoshechkin I."/>
            <person name="Lee M.M."/>
            <person name="Goodwin Z."/>
            <person name="Lu X."/>
            <person name="Lewis E.E."/>
            <person name="Goodrich-Blair H."/>
            <person name="Stock S.P."/>
            <person name="Adams B.J."/>
            <person name="Sternberg P.W."/>
            <person name="Mortazavi A."/>
        </authorList>
    </citation>
    <scope>NUCLEOTIDE SEQUENCE [LARGE SCALE GENOMIC DNA]</scope>
    <source>
        <strain evidence="3 4">ALL</strain>
    </source>
</reference>
<feature type="chain" id="PRO_5020589535" description="C-type lectin domain-containing protein" evidence="1">
    <location>
        <begin position="20"/>
        <end position="134"/>
    </location>
</feature>
<feature type="domain" description="C-type lectin" evidence="2">
    <location>
        <begin position="29"/>
        <end position="134"/>
    </location>
</feature>
<dbReference type="Proteomes" id="UP000298663">
    <property type="component" value="Unassembled WGS sequence"/>
</dbReference>
<dbReference type="InterPro" id="IPR001304">
    <property type="entry name" value="C-type_lectin-like"/>
</dbReference>
<evidence type="ECO:0000313" key="4">
    <source>
        <dbReference type="Proteomes" id="UP000298663"/>
    </source>
</evidence>
<name>A0A4U5PIR2_STECR</name>
<dbReference type="STRING" id="34508.A0A4U5PIR2"/>
<dbReference type="PROSITE" id="PS50041">
    <property type="entry name" value="C_TYPE_LECTIN_2"/>
    <property type="match status" value="1"/>
</dbReference>
<comment type="caution">
    <text evidence="3">The sequence shown here is derived from an EMBL/GenBank/DDBJ whole genome shotgun (WGS) entry which is preliminary data.</text>
</comment>